<dbReference type="Gene3D" id="1.10.10.10">
    <property type="entry name" value="Winged helix-like DNA-binding domain superfamily/Winged helix DNA-binding domain"/>
    <property type="match status" value="1"/>
</dbReference>
<gene>
    <name evidence="6" type="primary">gltR_2</name>
    <name evidence="6" type="ORF">Cva_00262</name>
</gene>
<dbReference type="PROSITE" id="PS50931">
    <property type="entry name" value="HTH_LYSR"/>
    <property type="match status" value="1"/>
</dbReference>
<evidence type="ECO:0000313" key="6">
    <source>
        <dbReference type="EMBL" id="GAO97626.1"/>
    </source>
</evidence>
<dbReference type="OrthoDB" id="9813056at2"/>
<dbReference type="InterPro" id="IPR036390">
    <property type="entry name" value="WH_DNA-bd_sf"/>
</dbReference>
<dbReference type="Gene3D" id="3.40.190.290">
    <property type="match status" value="1"/>
</dbReference>
<sequence length="294" mass="33411">MAKERSISRAAERLGTFQPSVTRSIQQLEHQANSKLFIRNRKGLILTQQGEILFNHVKNMMTEIELAQNQMSGKAEEISGELVITTTHAYASAVLFQHIKGFIKLYPQIHITLSCDDMNPDLTKREADVAITTFDPGATELEQIFLHERRLQLFASQSYLHKTGLPQRPEELENHRIILFDTQSKPITNKLNKDWLLTIGMPTGQSRKPFLRFNSLDCMCQAAEAGLGIIALSHDSSFIERFKLIRVLPNVEGPSSTIYYVYPTSLKKFQTVHLLGNYLQGVFKKKHLTDKAKA</sequence>
<proteinExistence type="inferred from homology"/>
<dbReference type="GO" id="GO:0003700">
    <property type="term" value="F:DNA-binding transcription factor activity"/>
    <property type="evidence" value="ECO:0007669"/>
    <property type="project" value="InterPro"/>
</dbReference>
<evidence type="ECO:0000313" key="7">
    <source>
        <dbReference type="Proteomes" id="UP000036771"/>
    </source>
</evidence>
<dbReference type="Pfam" id="PF03466">
    <property type="entry name" value="LysR_substrate"/>
    <property type="match status" value="1"/>
</dbReference>
<dbReference type="InterPro" id="IPR005119">
    <property type="entry name" value="LysR_subst-bd"/>
</dbReference>
<keyword evidence="2" id="KW-0805">Transcription regulation</keyword>
<evidence type="ECO:0000256" key="2">
    <source>
        <dbReference type="ARBA" id="ARBA00023015"/>
    </source>
</evidence>
<dbReference type="InterPro" id="IPR058163">
    <property type="entry name" value="LysR-type_TF_proteobact-type"/>
</dbReference>
<dbReference type="PRINTS" id="PR00039">
    <property type="entry name" value="HTHLYSR"/>
</dbReference>
<dbReference type="SUPFAM" id="SSF46785">
    <property type="entry name" value="Winged helix' DNA-binding domain"/>
    <property type="match status" value="1"/>
</dbReference>
<dbReference type="GO" id="GO:0006351">
    <property type="term" value="P:DNA-templated transcription"/>
    <property type="evidence" value="ECO:0007669"/>
    <property type="project" value="TreeGrafter"/>
</dbReference>
<dbReference type="AlphaFoldDB" id="A0A0K8MAU5"/>
<name>A0A0K8MAU5_9PROT</name>
<dbReference type="STRING" id="1629334.Cva_00262"/>
<keyword evidence="4" id="KW-0804">Transcription</keyword>
<reference evidence="6 7" key="1">
    <citation type="submission" date="2015-03" db="EMBL/GenBank/DDBJ databases">
        <title>Caedibacter varicaedens, whole genome shotgun sequence.</title>
        <authorList>
            <person name="Suzuki H."/>
            <person name="Dapper A.L."/>
            <person name="Gibson A.K."/>
            <person name="Jackson C."/>
            <person name="Lee H."/>
            <person name="Pejaver V.R."/>
            <person name="Doak T."/>
            <person name="Lynch M."/>
        </authorList>
    </citation>
    <scope>NUCLEOTIDE SEQUENCE [LARGE SCALE GENOMIC DNA]</scope>
</reference>
<evidence type="ECO:0000256" key="4">
    <source>
        <dbReference type="ARBA" id="ARBA00023163"/>
    </source>
</evidence>
<dbReference type="GO" id="GO:0043565">
    <property type="term" value="F:sequence-specific DNA binding"/>
    <property type="evidence" value="ECO:0007669"/>
    <property type="project" value="TreeGrafter"/>
</dbReference>
<keyword evidence="3" id="KW-0238">DNA-binding</keyword>
<keyword evidence="7" id="KW-1185">Reference proteome</keyword>
<protein>
    <submittedName>
        <fullName evidence="6">HTH-type transcriptional regulator GltR</fullName>
    </submittedName>
</protein>
<dbReference type="InterPro" id="IPR000847">
    <property type="entry name" value="LysR_HTH_N"/>
</dbReference>
<dbReference type="PANTHER" id="PTHR30537:SF5">
    <property type="entry name" value="HTH-TYPE TRANSCRIPTIONAL ACTIVATOR TTDR-RELATED"/>
    <property type="match status" value="1"/>
</dbReference>
<organism evidence="6 7">
    <name type="scientific">Caedimonas varicaedens</name>
    <dbReference type="NCBI Taxonomy" id="1629334"/>
    <lineage>
        <taxon>Bacteria</taxon>
        <taxon>Pseudomonadati</taxon>
        <taxon>Pseudomonadota</taxon>
        <taxon>Alphaproteobacteria</taxon>
        <taxon>Holosporales</taxon>
        <taxon>Caedimonadaceae</taxon>
        <taxon>Caedimonas</taxon>
    </lineage>
</organism>
<dbReference type="EMBL" id="BBVC01000012">
    <property type="protein sequence ID" value="GAO97626.1"/>
    <property type="molecule type" value="Genomic_DNA"/>
</dbReference>
<dbReference type="SUPFAM" id="SSF53850">
    <property type="entry name" value="Periplasmic binding protein-like II"/>
    <property type="match status" value="1"/>
</dbReference>
<evidence type="ECO:0000259" key="5">
    <source>
        <dbReference type="PROSITE" id="PS50931"/>
    </source>
</evidence>
<comment type="caution">
    <text evidence="6">The sequence shown here is derived from an EMBL/GenBank/DDBJ whole genome shotgun (WGS) entry which is preliminary data.</text>
</comment>
<dbReference type="PANTHER" id="PTHR30537">
    <property type="entry name" value="HTH-TYPE TRANSCRIPTIONAL REGULATOR"/>
    <property type="match status" value="1"/>
</dbReference>
<dbReference type="Pfam" id="PF00126">
    <property type="entry name" value="HTH_1"/>
    <property type="match status" value="1"/>
</dbReference>
<evidence type="ECO:0000256" key="3">
    <source>
        <dbReference type="ARBA" id="ARBA00023125"/>
    </source>
</evidence>
<dbReference type="InterPro" id="IPR036388">
    <property type="entry name" value="WH-like_DNA-bd_sf"/>
</dbReference>
<dbReference type="Proteomes" id="UP000036771">
    <property type="component" value="Unassembled WGS sequence"/>
</dbReference>
<evidence type="ECO:0000256" key="1">
    <source>
        <dbReference type="ARBA" id="ARBA00009437"/>
    </source>
</evidence>
<feature type="domain" description="HTH lysR-type" evidence="5">
    <location>
        <begin position="1"/>
        <end position="47"/>
    </location>
</feature>
<comment type="similarity">
    <text evidence="1">Belongs to the LysR transcriptional regulatory family.</text>
</comment>
<accession>A0A0K8MAU5</accession>